<accession>I3S1Y9</accession>
<sequence>MACCNFLSPTRGEPNVMHSGRFFVEPMLSNSDIVKSEAIDPPRPLPVAINGVTGSAPKILDFSSSSF</sequence>
<protein>
    <submittedName>
        <fullName evidence="1">Uncharacterized protein</fullName>
    </submittedName>
</protein>
<dbReference type="EMBL" id="BT134486">
    <property type="protein sequence ID" value="AFK34281.1"/>
    <property type="molecule type" value="mRNA"/>
</dbReference>
<organism evidence="1">
    <name type="scientific">Medicago truncatula</name>
    <name type="common">Barrel medic</name>
    <name type="synonym">Medicago tribuloides</name>
    <dbReference type="NCBI Taxonomy" id="3880"/>
    <lineage>
        <taxon>Eukaryota</taxon>
        <taxon>Viridiplantae</taxon>
        <taxon>Streptophyta</taxon>
        <taxon>Embryophyta</taxon>
        <taxon>Tracheophyta</taxon>
        <taxon>Spermatophyta</taxon>
        <taxon>Magnoliopsida</taxon>
        <taxon>eudicotyledons</taxon>
        <taxon>Gunneridae</taxon>
        <taxon>Pentapetalae</taxon>
        <taxon>rosids</taxon>
        <taxon>fabids</taxon>
        <taxon>Fabales</taxon>
        <taxon>Fabaceae</taxon>
        <taxon>Papilionoideae</taxon>
        <taxon>50 kb inversion clade</taxon>
        <taxon>NPAAA clade</taxon>
        <taxon>Hologalegina</taxon>
        <taxon>IRL clade</taxon>
        <taxon>Trifolieae</taxon>
        <taxon>Medicago</taxon>
    </lineage>
</organism>
<name>I3S1Y9_MEDTR</name>
<proteinExistence type="evidence at transcript level"/>
<evidence type="ECO:0000313" key="1">
    <source>
        <dbReference type="EMBL" id="AFK34281.1"/>
    </source>
</evidence>
<dbReference type="AlphaFoldDB" id="I3S1Y9"/>
<reference evidence="1" key="1">
    <citation type="submission" date="2012-05" db="EMBL/GenBank/DDBJ databases">
        <authorList>
            <person name="Krishnakumar V."/>
            <person name="Cheung F."/>
            <person name="Xiao Y."/>
            <person name="Chan A."/>
            <person name="Moskal W.A."/>
            <person name="Town C.D."/>
        </authorList>
    </citation>
    <scope>NUCLEOTIDE SEQUENCE</scope>
</reference>